<dbReference type="Pfam" id="PF03081">
    <property type="entry name" value="Exo70_C"/>
    <property type="match status" value="1"/>
</dbReference>
<dbReference type="AlphaFoldDB" id="A0A9P3H2F6"/>
<evidence type="ECO:0000256" key="1">
    <source>
        <dbReference type="ARBA" id="ARBA00006756"/>
    </source>
</evidence>
<comment type="caution">
    <text evidence="6">The sequence shown here is derived from an EMBL/GenBank/DDBJ whole genome shotgun (WGS) entry which is preliminary data.</text>
</comment>
<name>A0A9P3H2F6_9FUNG</name>
<dbReference type="GO" id="GO:0005935">
    <property type="term" value="C:cellular bud neck"/>
    <property type="evidence" value="ECO:0007669"/>
    <property type="project" value="UniProtKB-SubCell"/>
</dbReference>
<dbReference type="GO" id="GO:0015031">
    <property type="term" value="P:protein transport"/>
    <property type="evidence" value="ECO:0007669"/>
    <property type="project" value="UniProtKB-KW"/>
</dbReference>
<dbReference type="SUPFAM" id="SSF74788">
    <property type="entry name" value="Cullin repeat-like"/>
    <property type="match status" value="1"/>
</dbReference>
<dbReference type="InterPro" id="IPR016159">
    <property type="entry name" value="Cullin_repeat-like_dom_sf"/>
</dbReference>
<keyword evidence="3 4" id="KW-0268">Exocytosis</keyword>
<reference evidence="6" key="1">
    <citation type="submission" date="2021-11" db="EMBL/GenBank/DDBJ databases">
        <authorList>
            <person name="Herlambang A."/>
            <person name="Guo Y."/>
            <person name="Takashima Y."/>
            <person name="Nishizawa T."/>
        </authorList>
    </citation>
    <scope>NUCLEOTIDE SEQUENCE</scope>
    <source>
        <strain evidence="6">E1425</strain>
    </source>
</reference>
<dbReference type="OrthoDB" id="1922221at2759"/>
<dbReference type="GO" id="GO:0006887">
    <property type="term" value="P:exocytosis"/>
    <property type="evidence" value="ECO:0007669"/>
    <property type="project" value="UniProtKB-KW"/>
</dbReference>
<comment type="function">
    <text evidence="4">Involved in the secretory pathway as part of the exocyst complex which tethers secretory vesicles to the sites of exocytosis. Also plays a role in the assembly of the exocyst.</text>
</comment>
<evidence type="ECO:0000313" key="7">
    <source>
        <dbReference type="Proteomes" id="UP000827284"/>
    </source>
</evidence>
<dbReference type="EMBL" id="BQFW01000002">
    <property type="protein sequence ID" value="GJJ68794.1"/>
    <property type="molecule type" value="Genomic_DNA"/>
</dbReference>
<dbReference type="GO" id="GO:0005546">
    <property type="term" value="F:phosphatidylinositol-4,5-bisphosphate binding"/>
    <property type="evidence" value="ECO:0007669"/>
    <property type="project" value="InterPro"/>
</dbReference>
<evidence type="ECO:0000256" key="3">
    <source>
        <dbReference type="ARBA" id="ARBA00022483"/>
    </source>
</evidence>
<evidence type="ECO:0000256" key="4">
    <source>
        <dbReference type="RuleBase" id="RU365026"/>
    </source>
</evidence>
<dbReference type="Gene3D" id="1.20.1280.170">
    <property type="entry name" value="Exocyst complex component Exo70"/>
    <property type="match status" value="1"/>
</dbReference>
<gene>
    <name evidence="6" type="ORF">EMPS_01140</name>
</gene>
<sequence length="642" mass="72311">MARTAAEGARDNKTFLDEEAAELNSLVTNLDKANTVSTKMVGILNSFDTRLASLESSVLPIHKSTQSLTRLAGNMNQTVAALESILTYFDLASQEEAIVSKPLSEQNLQTYLQSIGRIRESLRAMGSIKLKAGDRVVQQLKRSLKVAVGQLDDLFKQLLTKHSQPLDLKIVTSSDRKDIPPVPSNAAQTLVVVAKNLAETELDPNATPTGYLKSYCEIRANCMIKSLSPLHQSSLVELKGVYDKGSTPFIPYTTSLLKLCRNEADLADTLLDPKLLSLAFMGSIMPPIEQWVETGKTISRRVRKTYISEVGILFDVIESLESSMNTFESVFGLARRQKENDALELLKSYKATAMRTFIDFISDLRNLNNPKYQAMPLDGTVHQLTSDTLNYIKRLMTYQPMVESILNMIGDGNWNNPDTGSQNRRSQATSRGGRSIILQRYFADVLEALVQNIDSKSKFYKKGQSLTQLFLLNNYFYISKSVRTTPGLLDVINGPDAGSQSPASLTSVVYEKPLKQNVDLYQDNWKVCVEHLMDVTYVQDGGVQHVLNSNQRQMVKDKFKNFNHDFDELWKTQKQYSIPDMDLRAMVLKDVHQVLIPMYEKFLNKYASGGNNAYEFTKNVQKYIRYDVSMVKDMVNQFFTST</sequence>
<protein>
    <recommendedName>
        <fullName evidence="4">Exocyst complex protein EXO70</fullName>
    </recommendedName>
</protein>
<organism evidence="6 7">
    <name type="scientific">Entomortierella parvispora</name>
    <dbReference type="NCBI Taxonomy" id="205924"/>
    <lineage>
        <taxon>Eukaryota</taxon>
        <taxon>Fungi</taxon>
        <taxon>Fungi incertae sedis</taxon>
        <taxon>Mucoromycota</taxon>
        <taxon>Mortierellomycotina</taxon>
        <taxon>Mortierellomycetes</taxon>
        <taxon>Mortierellales</taxon>
        <taxon>Mortierellaceae</taxon>
        <taxon>Entomortierella</taxon>
    </lineage>
</organism>
<dbReference type="PANTHER" id="PTHR12542">
    <property type="entry name" value="EXOCYST COMPLEX PROTEIN EXO70"/>
    <property type="match status" value="1"/>
</dbReference>
<feature type="domain" description="Exocyst complex subunit Exo70 C-terminal" evidence="5">
    <location>
        <begin position="251"/>
        <end position="637"/>
    </location>
</feature>
<comment type="similarity">
    <text evidence="1 4">Belongs to the EXO70 family.</text>
</comment>
<keyword evidence="2 4" id="KW-0813">Transport</keyword>
<comment type="subcellular location">
    <subcellularLocation>
        <location evidence="4">Bud</location>
    </subcellularLocation>
    <subcellularLocation>
        <location evidence="4">Bud neck</location>
    </subcellularLocation>
</comment>
<keyword evidence="4" id="KW-0653">Protein transport</keyword>
<dbReference type="InterPro" id="IPR004140">
    <property type="entry name" value="Exo70"/>
</dbReference>
<evidence type="ECO:0000313" key="6">
    <source>
        <dbReference type="EMBL" id="GJJ68794.1"/>
    </source>
</evidence>
<keyword evidence="7" id="KW-1185">Reference proteome</keyword>
<dbReference type="InterPro" id="IPR046364">
    <property type="entry name" value="Exo70_C"/>
</dbReference>
<dbReference type="PANTHER" id="PTHR12542:SF41">
    <property type="entry name" value="EXOCYST COMPLEX COMPONENT 7"/>
    <property type="match status" value="1"/>
</dbReference>
<evidence type="ECO:0000259" key="5">
    <source>
        <dbReference type="Pfam" id="PF03081"/>
    </source>
</evidence>
<dbReference type="Proteomes" id="UP000827284">
    <property type="component" value="Unassembled WGS sequence"/>
</dbReference>
<reference evidence="6" key="2">
    <citation type="journal article" date="2022" name="Microbiol. Resour. Announc.">
        <title>Whole-Genome Sequence of Entomortierella parvispora E1425, a Mucoromycotan Fungus Associated with Burkholderiaceae-Related Endosymbiotic Bacteria.</title>
        <authorList>
            <person name="Herlambang A."/>
            <person name="Guo Y."/>
            <person name="Takashima Y."/>
            <person name="Narisawa K."/>
            <person name="Ohta H."/>
            <person name="Nishizawa T."/>
        </authorList>
    </citation>
    <scope>NUCLEOTIDE SEQUENCE</scope>
    <source>
        <strain evidence="6">E1425</strain>
    </source>
</reference>
<evidence type="ECO:0000256" key="2">
    <source>
        <dbReference type="ARBA" id="ARBA00022448"/>
    </source>
</evidence>
<dbReference type="GO" id="GO:0000145">
    <property type="term" value="C:exocyst"/>
    <property type="evidence" value="ECO:0007669"/>
    <property type="project" value="InterPro"/>
</dbReference>
<dbReference type="Pfam" id="PF20669">
    <property type="entry name" value="Exo70_N"/>
    <property type="match status" value="1"/>
</dbReference>
<proteinExistence type="inferred from homology"/>
<accession>A0A9P3H2F6</accession>